<feature type="transmembrane region" description="Helical" evidence="6">
    <location>
        <begin position="363"/>
        <end position="382"/>
    </location>
</feature>
<dbReference type="SUPFAM" id="SSF103473">
    <property type="entry name" value="MFS general substrate transporter"/>
    <property type="match status" value="1"/>
</dbReference>
<feature type="transmembrane region" description="Helical" evidence="6">
    <location>
        <begin position="126"/>
        <end position="145"/>
    </location>
</feature>
<feature type="transmembrane region" description="Helical" evidence="6">
    <location>
        <begin position="69"/>
        <end position="86"/>
    </location>
</feature>
<name>A0A9D4U658_ADICA</name>
<dbReference type="GO" id="GO:0022857">
    <property type="term" value="F:transmembrane transporter activity"/>
    <property type="evidence" value="ECO:0007669"/>
    <property type="project" value="InterPro"/>
</dbReference>
<dbReference type="InterPro" id="IPR000109">
    <property type="entry name" value="POT_fam"/>
</dbReference>
<dbReference type="AlphaFoldDB" id="A0A9D4U658"/>
<evidence type="ECO:0000313" key="7">
    <source>
        <dbReference type="EMBL" id="KAI5061815.1"/>
    </source>
</evidence>
<comment type="similarity">
    <text evidence="2">Belongs to the major facilitator superfamily. Proton-dependent oligopeptide transporter (POT/PTR) (TC 2.A.17) family.</text>
</comment>
<evidence type="ECO:0000256" key="3">
    <source>
        <dbReference type="ARBA" id="ARBA00022692"/>
    </source>
</evidence>
<dbReference type="GO" id="GO:0016020">
    <property type="term" value="C:membrane"/>
    <property type="evidence" value="ECO:0007669"/>
    <property type="project" value="UniProtKB-SubCell"/>
</dbReference>
<feature type="transmembrane region" description="Helical" evidence="6">
    <location>
        <begin position="244"/>
        <end position="264"/>
    </location>
</feature>
<keyword evidence="4 6" id="KW-1133">Transmembrane helix</keyword>
<dbReference type="Gene3D" id="1.20.1250.20">
    <property type="entry name" value="MFS general substrate transporter like domains"/>
    <property type="match status" value="1"/>
</dbReference>
<reference evidence="7" key="1">
    <citation type="submission" date="2021-01" db="EMBL/GenBank/DDBJ databases">
        <title>Adiantum capillus-veneris genome.</title>
        <authorList>
            <person name="Fang Y."/>
            <person name="Liao Q."/>
        </authorList>
    </citation>
    <scope>NUCLEOTIDE SEQUENCE</scope>
    <source>
        <strain evidence="7">H3</strain>
        <tissue evidence="7">Leaf</tissue>
    </source>
</reference>
<comment type="caution">
    <text evidence="7">The sequence shown here is derived from an EMBL/GenBank/DDBJ whole genome shotgun (WGS) entry which is preliminary data.</text>
</comment>
<comment type="subcellular location">
    <subcellularLocation>
        <location evidence="1">Membrane</location>
        <topology evidence="1">Multi-pass membrane protein</topology>
    </subcellularLocation>
</comment>
<protein>
    <submittedName>
        <fullName evidence="7">Uncharacterized protein</fullName>
    </submittedName>
</protein>
<evidence type="ECO:0000313" key="8">
    <source>
        <dbReference type="Proteomes" id="UP000886520"/>
    </source>
</evidence>
<dbReference type="Pfam" id="PF00854">
    <property type="entry name" value="PTR2"/>
    <property type="match status" value="1"/>
</dbReference>
<dbReference type="OrthoDB" id="8904098at2759"/>
<proteinExistence type="inferred from homology"/>
<feature type="transmembrane region" description="Helical" evidence="6">
    <location>
        <begin position="211"/>
        <end position="232"/>
    </location>
</feature>
<evidence type="ECO:0000256" key="4">
    <source>
        <dbReference type="ARBA" id="ARBA00022989"/>
    </source>
</evidence>
<evidence type="ECO:0000256" key="6">
    <source>
        <dbReference type="SAM" id="Phobius"/>
    </source>
</evidence>
<feature type="transmembrane region" description="Helical" evidence="6">
    <location>
        <begin position="174"/>
        <end position="199"/>
    </location>
</feature>
<feature type="transmembrane region" description="Helical" evidence="6">
    <location>
        <begin position="402"/>
        <end position="420"/>
    </location>
</feature>
<feature type="transmembrane region" description="Helical" evidence="6">
    <location>
        <begin position="521"/>
        <end position="538"/>
    </location>
</feature>
<dbReference type="EMBL" id="JABFUD020000022">
    <property type="protein sequence ID" value="KAI5061815.1"/>
    <property type="molecule type" value="Genomic_DNA"/>
</dbReference>
<dbReference type="PANTHER" id="PTHR11654">
    <property type="entry name" value="OLIGOPEPTIDE TRANSPORTER-RELATED"/>
    <property type="match status" value="1"/>
</dbReference>
<keyword evidence="8" id="KW-1185">Reference proteome</keyword>
<feature type="transmembrane region" description="Helical" evidence="6">
    <location>
        <begin position="101"/>
        <end position="119"/>
    </location>
</feature>
<organism evidence="7 8">
    <name type="scientific">Adiantum capillus-veneris</name>
    <name type="common">Maidenhair fern</name>
    <dbReference type="NCBI Taxonomy" id="13818"/>
    <lineage>
        <taxon>Eukaryota</taxon>
        <taxon>Viridiplantae</taxon>
        <taxon>Streptophyta</taxon>
        <taxon>Embryophyta</taxon>
        <taxon>Tracheophyta</taxon>
        <taxon>Polypodiopsida</taxon>
        <taxon>Polypodiidae</taxon>
        <taxon>Polypodiales</taxon>
        <taxon>Pteridineae</taxon>
        <taxon>Pteridaceae</taxon>
        <taxon>Vittarioideae</taxon>
        <taxon>Adiantum</taxon>
    </lineage>
</organism>
<evidence type="ECO:0000256" key="1">
    <source>
        <dbReference type="ARBA" id="ARBA00004141"/>
    </source>
</evidence>
<evidence type="ECO:0000256" key="2">
    <source>
        <dbReference type="ARBA" id="ARBA00005982"/>
    </source>
</evidence>
<gene>
    <name evidence="7" type="ORF">GOP47_0022354</name>
</gene>
<feature type="transmembrane region" description="Helical" evidence="6">
    <location>
        <begin position="478"/>
        <end position="500"/>
    </location>
</feature>
<evidence type="ECO:0000256" key="5">
    <source>
        <dbReference type="ARBA" id="ARBA00023136"/>
    </source>
</evidence>
<keyword evidence="5 6" id="KW-0472">Membrane</keyword>
<feature type="transmembrane region" description="Helical" evidence="6">
    <location>
        <begin position="558"/>
        <end position="581"/>
    </location>
</feature>
<keyword evidence="3 6" id="KW-0812">Transmembrane</keyword>
<accession>A0A9D4U658</accession>
<dbReference type="InterPro" id="IPR036259">
    <property type="entry name" value="MFS_trans_sf"/>
</dbReference>
<sequence>MEYHSHAKLAGVASTAPAVELVSPAPSRDVEKVADEEHCEGEVLDWLGRPATEKHGGPKTSLYILGNQALWNVANFAVASNLVMYFNRVLHMSNATAANNVTNWTGTMWLCTLLGGFMGDSYWGRFWTCVIFQIVHILGLVGLSLSVTVDALKPANCAATAVASCPKVSALQTAVFFVAIYIIALGSGGYLPAFTALGADQFESAIDKTNFFGWLFFATNVGTILANTLFVWMENRGMWALSYWLATALGGLAFLAFGLGVPVYRQFRPAGNAFTRVAQVLVAFLRKYRLEVPNDPSLLHELNDKELILHGCRRMQHTSRFRCLDKAATKDAEDNKGGRSREWRLCSVTQVEEVKQLWRMLPIFLMAVPFAAIFSQGTTLFVEQAAAMDTKVGGFSIPPAAMNVLNTMSIFVMTLVYPMLVVPAARRVTRKKEGLGPLQRMAVGIVISSLGMACASMLESRRLHLRAHGRALSILWQTPQQVILGAASVFVVVGAMDFFYSEAPHAMRGIVSSLSLTNLAIGNYASTLLVSLTVRITSRDGGKTSWIPPDLNKGHLDYFFALLFVLSLLSAALFVVCAWWYHRAPTLVGPRPTPITHEPLPTALQDKTYKGK</sequence>
<feature type="transmembrane region" description="Helical" evidence="6">
    <location>
        <begin position="441"/>
        <end position="458"/>
    </location>
</feature>
<dbReference type="Proteomes" id="UP000886520">
    <property type="component" value="Chromosome 22"/>
</dbReference>